<accession>A0A2R6CEU2</accession>
<evidence type="ECO:0000256" key="1">
    <source>
        <dbReference type="SAM" id="Phobius"/>
    </source>
</evidence>
<dbReference type="AlphaFoldDB" id="A0A2R6CEU2"/>
<proteinExistence type="predicted"/>
<dbReference type="Proteomes" id="UP000242015">
    <property type="component" value="Unassembled WGS sequence"/>
</dbReference>
<feature type="transmembrane region" description="Helical" evidence="1">
    <location>
        <begin position="31"/>
        <end position="51"/>
    </location>
</feature>
<comment type="caution">
    <text evidence="2">The sequence shown here is derived from an EMBL/GenBank/DDBJ whole genome shotgun (WGS) entry which is preliminary data.</text>
</comment>
<organism evidence="2 3">
    <name type="scientific">Candidatus Marsarchaeota G2 archaeon BE_D</name>
    <dbReference type="NCBI Taxonomy" id="1978158"/>
    <lineage>
        <taxon>Archaea</taxon>
        <taxon>Candidatus Marsarchaeota</taxon>
        <taxon>Candidatus Marsarchaeota group 2</taxon>
    </lineage>
</organism>
<evidence type="ECO:0000313" key="2">
    <source>
        <dbReference type="EMBL" id="PSO09398.1"/>
    </source>
</evidence>
<protein>
    <submittedName>
        <fullName evidence="2">Uncharacterized protein</fullName>
    </submittedName>
</protein>
<keyword evidence="1" id="KW-0812">Transmembrane</keyword>
<feature type="transmembrane region" description="Helical" evidence="1">
    <location>
        <begin position="6"/>
        <end position="24"/>
    </location>
</feature>
<sequence>MNRLSIILPAASIALGSTFLYLGFESGAGGYVTLSIDGAFLLLVGIVSIFAPRADTAEVDYLAQLSKQVPGASEHFPSIMSGKLYAKFTRDGRVALIDRVAASKDLNGVVHVIEPLSSELRRLVLKAQTKNHGGDHGFALTRRFEGQLVDKGVLEGIHVELRENSIEVTLHRPVTGVPLLPEYREPNEAMVATLSSLLLTTICCLVSADAKRDTTLKNISRHGDELVIQLGGV</sequence>
<keyword evidence="1" id="KW-1133">Transmembrane helix</keyword>
<evidence type="ECO:0000313" key="3">
    <source>
        <dbReference type="Proteomes" id="UP000242015"/>
    </source>
</evidence>
<dbReference type="EMBL" id="NEXF01000005">
    <property type="protein sequence ID" value="PSO09398.1"/>
    <property type="molecule type" value="Genomic_DNA"/>
</dbReference>
<keyword evidence="1" id="KW-0472">Membrane</keyword>
<name>A0A2R6CEU2_9ARCH</name>
<reference evidence="2 3" key="1">
    <citation type="submission" date="2017-04" db="EMBL/GenBank/DDBJ databases">
        <title>Novel microbial lineages endemic to geothermal iron-oxide mats fill important gaps in the evolutionary history of Archaea.</title>
        <authorList>
            <person name="Jay Z.J."/>
            <person name="Beam J.P."/>
            <person name="Dlakic M."/>
            <person name="Rusch D.B."/>
            <person name="Kozubal M.A."/>
            <person name="Inskeep W.P."/>
        </authorList>
    </citation>
    <scope>NUCLEOTIDE SEQUENCE [LARGE SCALE GENOMIC DNA]</scope>
    <source>
        <strain evidence="2">BE_D</strain>
    </source>
</reference>
<gene>
    <name evidence="2" type="ORF">B9Q04_00570</name>
</gene>